<accession>A0AA48HLB0</accession>
<evidence type="ECO:0000313" key="3">
    <source>
        <dbReference type="Proteomes" id="UP001333710"/>
    </source>
</evidence>
<dbReference type="EMBL" id="AP027272">
    <property type="protein sequence ID" value="BDX05632.1"/>
    <property type="molecule type" value="Genomic_DNA"/>
</dbReference>
<keyword evidence="1" id="KW-0732">Signal</keyword>
<name>A0AA48HLB0_9ALTE</name>
<proteinExistence type="predicted"/>
<organism evidence="2 3">
    <name type="scientific">Planctobacterium marinum</name>
    <dbReference type="NCBI Taxonomy" id="1631968"/>
    <lineage>
        <taxon>Bacteria</taxon>
        <taxon>Pseudomonadati</taxon>
        <taxon>Pseudomonadota</taxon>
        <taxon>Gammaproteobacteria</taxon>
        <taxon>Alteromonadales</taxon>
        <taxon>Alteromonadaceae</taxon>
        <taxon>Planctobacterium</taxon>
    </lineage>
</organism>
<dbReference type="AlphaFoldDB" id="A0AA48HLB0"/>
<evidence type="ECO:0000313" key="2">
    <source>
        <dbReference type="EMBL" id="BDX05632.1"/>
    </source>
</evidence>
<protein>
    <submittedName>
        <fullName evidence="2">Uncharacterized protein</fullName>
    </submittedName>
</protein>
<sequence length="172" mass="20078">MKCQQPLIFLFFCAFSFVLKAQISPNEELRQYLNPDYISFQFSQISNINLKSERYKQLTLVLGNILDLIQLQFKEPSLFNDVDNRDGALSDYLVHLEMVFDIYPNSINDMPACATAKRYLLAQYQPEEYKFEKLPHSIQMFWPAFEGLCSNTENDILLPLESAKTLKPEFIN</sequence>
<gene>
    <name evidence="2" type="ORF">MACH26_11530</name>
</gene>
<dbReference type="Proteomes" id="UP001333710">
    <property type="component" value="Chromosome"/>
</dbReference>
<keyword evidence="3" id="KW-1185">Reference proteome</keyword>
<dbReference type="KEGG" id="pmaw:MACH26_11530"/>
<feature type="signal peptide" evidence="1">
    <location>
        <begin position="1"/>
        <end position="21"/>
    </location>
</feature>
<evidence type="ECO:0000256" key="1">
    <source>
        <dbReference type="SAM" id="SignalP"/>
    </source>
</evidence>
<reference evidence="2" key="1">
    <citation type="submission" date="2023-01" db="EMBL/GenBank/DDBJ databases">
        <title>Complete genome sequence of Planctobacterium marinum strain Dej080120_11.</title>
        <authorList>
            <person name="Ueki S."/>
            <person name="Maruyama F."/>
        </authorList>
    </citation>
    <scope>NUCLEOTIDE SEQUENCE</scope>
    <source>
        <strain evidence="2">Dej080120_11</strain>
    </source>
</reference>
<feature type="chain" id="PRO_5041393550" evidence="1">
    <location>
        <begin position="22"/>
        <end position="172"/>
    </location>
</feature>